<keyword evidence="1" id="KW-0812">Transmembrane</keyword>
<keyword evidence="1" id="KW-1133">Transmembrane helix</keyword>
<feature type="transmembrane region" description="Helical" evidence="1">
    <location>
        <begin position="59"/>
        <end position="80"/>
    </location>
</feature>
<evidence type="ECO:0000313" key="4">
    <source>
        <dbReference type="Proteomes" id="UP001597419"/>
    </source>
</evidence>
<feature type="transmembrane region" description="Helical" evidence="1">
    <location>
        <begin position="180"/>
        <end position="198"/>
    </location>
</feature>
<dbReference type="InterPro" id="IPR003675">
    <property type="entry name" value="Rce1/LyrA-like_dom"/>
</dbReference>
<protein>
    <submittedName>
        <fullName evidence="3">Type II CAAX endopeptidase family protein</fullName>
    </submittedName>
</protein>
<feature type="domain" description="CAAX prenyl protease 2/Lysostaphin resistance protein A-like" evidence="2">
    <location>
        <begin position="148"/>
        <end position="237"/>
    </location>
</feature>
<proteinExistence type="predicted"/>
<gene>
    <name evidence="3" type="ORF">ACFSYJ_04180</name>
</gene>
<reference evidence="4" key="1">
    <citation type="journal article" date="2019" name="Int. J. Syst. Evol. Microbiol.">
        <title>The Global Catalogue of Microorganisms (GCM) 10K type strain sequencing project: providing services to taxonomists for standard genome sequencing and annotation.</title>
        <authorList>
            <consortium name="The Broad Institute Genomics Platform"/>
            <consortium name="The Broad Institute Genome Sequencing Center for Infectious Disease"/>
            <person name="Wu L."/>
            <person name="Ma J."/>
        </authorList>
    </citation>
    <scope>NUCLEOTIDE SEQUENCE [LARGE SCALE GENOMIC DNA]</scope>
    <source>
        <strain evidence="4">CGMCC 4.7643</strain>
    </source>
</reference>
<accession>A0ABW5G9D3</accession>
<feature type="transmembrane region" description="Helical" evidence="1">
    <location>
        <begin position="101"/>
        <end position="127"/>
    </location>
</feature>
<evidence type="ECO:0000256" key="1">
    <source>
        <dbReference type="SAM" id="Phobius"/>
    </source>
</evidence>
<feature type="transmembrane region" description="Helical" evidence="1">
    <location>
        <begin position="12"/>
        <end position="36"/>
    </location>
</feature>
<keyword evidence="1" id="KW-0472">Membrane</keyword>
<dbReference type="Proteomes" id="UP001597419">
    <property type="component" value="Unassembled WGS sequence"/>
</dbReference>
<keyword evidence="4" id="KW-1185">Reference proteome</keyword>
<sequence>MDDREDGGARRRVGLVLGAHWGLLAFFAGIAGYYLVNLTITVLMNRHLGEFDPLELHDIGPLLLLAFLPNLLLGLGPVLGSRRWGAGLRADFGLLPTWRDVRIGLACGLLALVAGFALNLLSIAVYGTDDVTDSPLTDLADTYRGDTGWLVLAAVIVVLGAPVTEELLVRGTLWNGLSWYRIPPWAVLALTALVFAQLHGEPTRVLALFGQGLAIGLARHLSGRVGAAVVAHAANNLPPAVFLFVGTGDFSLAAH</sequence>
<comment type="caution">
    <text evidence="3">The sequence shown here is derived from an EMBL/GenBank/DDBJ whole genome shotgun (WGS) entry which is preliminary data.</text>
</comment>
<name>A0ABW5G9D3_9PSEU</name>
<evidence type="ECO:0000313" key="3">
    <source>
        <dbReference type="EMBL" id="MFD2457781.1"/>
    </source>
</evidence>
<evidence type="ECO:0000259" key="2">
    <source>
        <dbReference type="Pfam" id="PF02517"/>
    </source>
</evidence>
<dbReference type="EMBL" id="JBHUKU010000002">
    <property type="protein sequence ID" value="MFD2457781.1"/>
    <property type="molecule type" value="Genomic_DNA"/>
</dbReference>
<feature type="transmembrane region" description="Helical" evidence="1">
    <location>
        <begin position="147"/>
        <end position="168"/>
    </location>
</feature>
<dbReference type="Pfam" id="PF02517">
    <property type="entry name" value="Rce1-like"/>
    <property type="match status" value="1"/>
</dbReference>
<organism evidence="3 4">
    <name type="scientific">Amycolatopsis samaneae</name>
    <dbReference type="NCBI Taxonomy" id="664691"/>
    <lineage>
        <taxon>Bacteria</taxon>
        <taxon>Bacillati</taxon>
        <taxon>Actinomycetota</taxon>
        <taxon>Actinomycetes</taxon>
        <taxon>Pseudonocardiales</taxon>
        <taxon>Pseudonocardiaceae</taxon>
        <taxon>Amycolatopsis</taxon>
    </lineage>
</organism>
<dbReference type="RefSeq" id="WP_345389411.1">
    <property type="nucleotide sequence ID" value="NZ_BAABHG010000003.1"/>
</dbReference>